<accession>A0A433N5U8</accession>
<dbReference type="PANTHER" id="PTHR37841">
    <property type="entry name" value="GLR2918 PROTEIN"/>
    <property type="match status" value="1"/>
</dbReference>
<protein>
    <recommendedName>
        <fullName evidence="3">WG repeat-containing protein</fullName>
    </recommendedName>
</protein>
<evidence type="ECO:0000313" key="2">
    <source>
        <dbReference type="Proteomes" id="UP000268857"/>
    </source>
</evidence>
<dbReference type="Pfam" id="PF14903">
    <property type="entry name" value="WG_beta_rep"/>
    <property type="match status" value="2"/>
</dbReference>
<dbReference type="Proteomes" id="UP000268857">
    <property type="component" value="Unassembled WGS sequence"/>
</dbReference>
<evidence type="ECO:0000313" key="1">
    <source>
        <dbReference type="EMBL" id="RUR76801.1"/>
    </source>
</evidence>
<sequence>MIEPKFYKTRDFSEGLAPVKIEENSKFGYINTSGKMVIKPQFDDGAAHTRDF</sequence>
<dbReference type="AlphaFoldDB" id="A0A433N5U8"/>
<name>A0A433N5U8_CHLFR</name>
<dbReference type="RefSeq" id="WP_236849410.1">
    <property type="nucleotide sequence ID" value="NZ_CP170746.1"/>
</dbReference>
<comment type="caution">
    <text evidence="1">The sequence shown here is derived from an EMBL/GenBank/DDBJ whole genome shotgun (WGS) entry which is preliminary data.</text>
</comment>
<keyword evidence="2" id="KW-1185">Reference proteome</keyword>
<evidence type="ECO:0008006" key="3">
    <source>
        <dbReference type="Google" id="ProtNLM"/>
    </source>
</evidence>
<reference evidence="1 2" key="1">
    <citation type="journal article" date="2019" name="Genome Biol. Evol.">
        <title>Day and night: Metabolic profiles and evolutionary relationships of six axenic non-marine cyanobacteria.</title>
        <authorList>
            <person name="Will S.E."/>
            <person name="Henke P."/>
            <person name="Boedeker C."/>
            <person name="Huang S."/>
            <person name="Brinkmann H."/>
            <person name="Rohde M."/>
            <person name="Jarek M."/>
            <person name="Friedl T."/>
            <person name="Seufert S."/>
            <person name="Schumacher M."/>
            <person name="Overmann J."/>
            <person name="Neumann-Schaal M."/>
            <person name="Petersen J."/>
        </authorList>
    </citation>
    <scope>NUCLEOTIDE SEQUENCE [LARGE SCALE GENOMIC DNA]</scope>
    <source>
        <strain evidence="1 2">PCC 6912</strain>
    </source>
</reference>
<proteinExistence type="predicted"/>
<dbReference type="InterPro" id="IPR032774">
    <property type="entry name" value="WG_beta_rep"/>
</dbReference>
<gene>
    <name evidence="1" type="ORF">PCC6912_42050</name>
</gene>
<organism evidence="1 2">
    <name type="scientific">Chlorogloeopsis fritschii PCC 6912</name>
    <dbReference type="NCBI Taxonomy" id="211165"/>
    <lineage>
        <taxon>Bacteria</taxon>
        <taxon>Bacillati</taxon>
        <taxon>Cyanobacteriota</taxon>
        <taxon>Cyanophyceae</taxon>
        <taxon>Nostocales</taxon>
        <taxon>Chlorogloeopsidaceae</taxon>
        <taxon>Chlorogloeopsis</taxon>
    </lineage>
</organism>
<dbReference type="EMBL" id="RSCJ01000019">
    <property type="protein sequence ID" value="RUR76801.1"/>
    <property type="molecule type" value="Genomic_DNA"/>
</dbReference>
<dbReference type="PANTHER" id="PTHR37841:SF1">
    <property type="entry name" value="DUF3298 DOMAIN-CONTAINING PROTEIN"/>
    <property type="match status" value="1"/>
</dbReference>